<feature type="domain" description="MaoC-like" evidence="1">
    <location>
        <begin position="11"/>
        <end position="106"/>
    </location>
</feature>
<dbReference type="SUPFAM" id="SSF54637">
    <property type="entry name" value="Thioesterase/thiol ester dehydrase-isomerase"/>
    <property type="match status" value="1"/>
</dbReference>
<dbReference type="Proteomes" id="UP000443843">
    <property type="component" value="Unassembled WGS sequence"/>
</dbReference>
<evidence type="ECO:0000313" key="2">
    <source>
        <dbReference type="EMBL" id="MWB77518.1"/>
    </source>
</evidence>
<dbReference type="Gene3D" id="3.10.129.10">
    <property type="entry name" value="Hotdog Thioesterase"/>
    <property type="match status" value="1"/>
</dbReference>
<dbReference type="PANTHER" id="PTHR43437">
    <property type="entry name" value="HYDROXYACYL-THIOESTER DEHYDRATASE TYPE 2, MITOCHONDRIAL-RELATED"/>
    <property type="match status" value="1"/>
</dbReference>
<dbReference type="PANTHER" id="PTHR43437:SF3">
    <property type="entry name" value="HYDROXYACYL-THIOESTER DEHYDRATASE TYPE 2, MITOCHONDRIAL"/>
    <property type="match status" value="1"/>
</dbReference>
<gene>
    <name evidence="2" type="ORF">GLS40_05740</name>
</gene>
<dbReference type="Pfam" id="PF01575">
    <property type="entry name" value="MaoC_dehydratas"/>
    <property type="match status" value="1"/>
</dbReference>
<dbReference type="InterPro" id="IPR050965">
    <property type="entry name" value="UPF0336/Enoyl-CoA_hydratase"/>
</dbReference>
<dbReference type="GO" id="GO:0019171">
    <property type="term" value="F:(3R)-hydroxyacyl-[acyl-carrier-protein] dehydratase activity"/>
    <property type="evidence" value="ECO:0007669"/>
    <property type="project" value="TreeGrafter"/>
</dbReference>
<proteinExistence type="predicted"/>
<keyword evidence="3" id="KW-1185">Reference proteome</keyword>
<dbReference type="RefSeq" id="WP_160381798.1">
    <property type="nucleotide sequence ID" value="NZ_WNXQ01000003.1"/>
</dbReference>
<dbReference type="AlphaFoldDB" id="A0A844WA91"/>
<accession>A0A844WA91</accession>
<dbReference type="InterPro" id="IPR029069">
    <property type="entry name" value="HotDog_dom_sf"/>
</dbReference>
<sequence length="135" mass="14285">MASDHNLPPLLTSVRIDTSATKTARYAALTADFNPIHVDPAFAEGTPFGVPINHGTLGLSLLMQAVETTLGAVPQVMDVRFSKPAPVGVALIAGGELLDTGDGYHVHVTTADGVRLIEGELRLVDQVSTRQKEPF</sequence>
<dbReference type="InterPro" id="IPR002539">
    <property type="entry name" value="MaoC-like_dom"/>
</dbReference>
<protein>
    <submittedName>
        <fullName evidence="2">Acyl dehydratase</fullName>
    </submittedName>
</protein>
<dbReference type="EMBL" id="WNXQ01000003">
    <property type="protein sequence ID" value="MWB77518.1"/>
    <property type="molecule type" value="Genomic_DNA"/>
</dbReference>
<reference evidence="2 3" key="1">
    <citation type="submission" date="2019-11" db="EMBL/GenBank/DDBJ databases">
        <title>Pseudooceanicola pacifica sp. nov., isolated from deep-sea sediment of the Pacific Ocean.</title>
        <authorList>
            <person name="Lyu L."/>
        </authorList>
    </citation>
    <scope>NUCLEOTIDE SEQUENCE [LARGE SCALE GENOMIC DNA]</scope>
    <source>
        <strain evidence="2 3">216_PA32_1</strain>
    </source>
</reference>
<evidence type="ECO:0000259" key="1">
    <source>
        <dbReference type="Pfam" id="PF01575"/>
    </source>
</evidence>
<dbReference type="CDD" id="cd03441">
    <property type="entry name" value="R_hydratase_like"/>
    <property type="match status" value="1"/>
</dbReference>
<evidence type="ECO:0000313" key="3">
    <source>
        <dbReference type="Proteomes" id="UP000443843"/>
    </source>
</evidence>
<organism evidence="2 3">
    <name type="scientific">Pseudooceanicola pacificus</name>
    <dbReference type="NCBI Taxonomy" id="2676438"/>
    <lineage>
        <taxon>Bacteria</taxon>
        <taxon>Pseudomonadati</taxon>
        <taxon>Pseudomonadota</taxon>
        <taxon>Alphaproteobacteria</taxon>
        <taxon>Rhodobacterales</taxon>
        <taxon>Paracoccaceae</taxon>
        <taxon>Pseudooceanicola</taxon>
    </lineage>
</organism>
<comment type="caution">
    <text evidence="2">The sequence shown here is derived from an EMBL/GenBank/DDBJ whole genome shotgun (WGS) entry which is preliminary data.</text>
</comment>
<name>A0A844WA91_9RHOB</name>
<dbReference type="GO" id="GO:0006633">
    <property type="term" value="P:fatty acid biosynthetic process"/>
    <property type="evidence" value="ECO:0007669"/>
    <property type="project" value="TreeGrafter"/>
</dbReference>